<dbReference type="Proteomes" id="UP001642484">
    <property type="component" value="Unassembled WGS sequence"/>
</dbReference>
<sequence>MIPVTPWYFMGFAGCFGLWLASLFFMPFASITSAIGSSSCLPSGRNMPVPSKAKTEQGPAPKPRKTCVCRRRPRTKGQATNLFWRHHCFGATLLGWRPFLETMLTGQVLVHWDLLGTVLGEKNTLFRCELKTGTVLVGLMIPQDLVACIRQRLLDRTADSSDESTAERPRQPRPIDTLELSDGISALAERSDIMRQTRSKRYTRYTKSTGLHPWRSQNRSQKQANGRHC</sequence>
<evidence type="ECO:0000313" key="2">
    <source>
        <dbReference type="EMBL" id="CAK9089711.1"/>
    </source>
</evidence>
<dbReference type="EMBL" id="CAXAMN010024762">
    <property type="protein sequence ID" value="CAK9089711.1"/>
    <property type="molecule type" value="Genomic_DNA"/>
</dbReference>
<organism evidence="2 3">
    <name type="scientific">Durusdinium trenchii</name>
    <dbReference type="NCBI Taxonomy" id="1381693"/>
    <lineage>
        <taxon>Eukaryota</taxon>
        <taxon>Sar</taxon>
        <taxon>Alveolata</taxon>
        <taxon>Dinophyceae</taxon>
        <taxon>Suessiales</taxon>
        <taxon>Symbiodiniaceae</taxon>
        <taxon>Durusdinium</taxon>
    </lineage>
</organism>
<feature type="region of interest" description="Disordered" evidence="1">
    <location>
        <begin position="46"/>
        <end position="67"/>
    </location>
</feature>
<protein>
    <submittedName>
        <fullName evidence="2">Uncharacterized protein</fullName>
    </submittedName>
</protein>
<gene>
    <name evidence="2" type="ORF">CCMP2556_LOCUS43157</name>
</gene>
<name>A0ABP0QRZ0_9DINO</name>
<comment type="caution">
    <text evidence="2">The sequence shown here is derived from an EMBL/GenBank/DDBJ whole genome shotgun (WGS) entry which is preliminary data.</text>
</comment>
<accession>A0ABP0QRZ0</accession>
<feature type="compositionally biased region" description="Polar residues" evidence="1">
    <location>
        <begin position="205"/>
        <end position="229"/>
    </location>
</feature>
<reference evidence="2 3" key="1">
    <citation type="submission" date="2024-02" db="EMBL/GenBank/DDBJ databases">
        <authorList>
            <person name="Chen Y."/>
            <person name="Shah S."/>
            <person name="Dougan E. K."/>
            <person name="Thang M."/>
            <person name="Chan C."/>
        </authorList>
    </citation>
    <scope>NUCLEOTIDE SEQUENCE [LARGE SCALE GENOMIC DNA]</scope>
</reference>
<evidence type="ECO:0000313" key="3">
    <source>
        <dbReference type="Proteomes" id="UP001642484"/>
    </source>
</evidence>
<keyword evidence="3" id="KW-1185">Reference proteome</keyword>
<proteinExistence type="predicted"/>
<evidence type="ECO:0000256" key="1">
    <source>
        <dbReference type="SAM" id="MobiDB-lite"/>
    </source>
</evidence>
<feature type="region of interest" description="Disordered" evidence="1">
    <location>
        <begin position="198"/>
        <end position="229"/>
    </location>
</feature>